<name>A0A1T2L014_9GAMM</name>
<accession>A0A1T2L014</accession>
<sequence length="158" mass="17556">MKQSAIVYLFALLTGCASTTGFNSYQDQDLTLSEAQIHKLTHDAVGRIEANYPPAKTLISLEQDKGTFGAELEHQLRAKGYGVKTPLEKKGKESMEIEGEVVPDFTTFRYEVKHYAADHVLLVVQASDGFQANRVYKKGVLDLQAKTPFTEMNAGRNE</sequence>
<evidence type="ECO:0000313" key="2">
    <source>
        <dbReference type="EMBL" id="OOZ38316.1"/>
    </source>
</evidence>
<comment type="caution">
    <text evidence="2">The sequence shown here is derived from an EMBL/GenBank/DDBJ whole genome shotgun (WGS) entry which is preliminary data.</text>
</comment>
<keyword evidence="3" id="KW-1185">Reference proteome</keyword>
<dbReference type="OrthoDB" id="5450570at2"/>
<dbReference type="Pfam" id="PF07283">
    <property type="entry name" value="TrbH"/>
    <property type="match status" value="1"/>
</dbReference>
<dbReference type="Proteomes" id="UP000191110">
    <property type="component" value="Unassembled WGS sequence"/>
</dbReference>
<dbReference type="AlphaFoldDB" id="A0A1T2L014"/>
<protein>
    <recommendedName>
        <fullName evidence="4">Conjugal transfer protein TrbH</fullName>
    </recommendedName>
</protein>
<dbReference type="EMBL" id="MPRL01000103">
    <property type="protein sequence ID" value="OOZ38316.1"/>
    <property type="molecule type" value="Genomic_DNA"/>
</dbReference>
<evidence type="ECO:0000256" key="1">
    <source>
        <dbReference type="SAM" id="SignalP"/>
    </source>
</evidence>
<evidence type="ECO:0008006" key="4">
    <source>
        <dbReference type="Google" id="ProtNLM"/>
    </source>
</evidence>
<dbReference type="RefSeq" id="WP_078485083.1">
    <property type="nucleotide sequence ID" value="NZ_MPRL01000103.1"/>
</dbReference>
<dbReference type="InterPro" id="IPR010837">
    <property type="entry name" value="Conjugal_tfr_TrbH"/>
</dbReference>
<gene>
    <name evidence="2" type="ORF">BOW53_15970</name>
</gene>
<reference evidence="2 3" key="1">
    <citation type="submission" date="2016-11" db="EMBL/GenBank/DDBJ databases">
        <title>Mixed transmission modes and dynamic genome evolution in an obligate animal-bacterial symbiosis.</title>
        <authorList>
            <person name="Russell S.L."/>
            <person name="Corbett-Detig R.B."/>
            <person name="Cavanaugh C.M."/>
        </authorList>
    </citation>
    <scope>NUCLEOTIDE SEQUENCE [LARGE SCALE GENOMIC DNA]</scope>
    <source>
        <strain evidence="2">Sveles-Q1</strain>
    </source>
</reference>
<organism evidence="2 3">
    <name type="scientific">Solemya pervernicosa gill symbiont</name>
    <dbReference type="NCBI Taxonomy" id="642797"/>
    <lineage>
        <taxon>Bacteria</taxon>
        <taxon>Pseudomonadati</taxon>
        <taxon>Pseudomonadota</taxon>
        <taxon>Gammaproteobacteria</taxon>
        <taxon>sulfur-oxidizing symbionts</taxon>
    </lineage>
</organism>
<dbReference type="PROSITE" id="PS51257">
    <property type="entry name" value="PROKAR_LIPOPROTEIN"/>
    <property type="match status" value="1"/>
</dbReference>
<keyword evidence="1" id="KW-0732">Signal</keyword>
<feature type="signal peptide" evidence="1">
    <location>
        <begin position="1"/>
        <end position="19"/>
    </location>
</feature>
<feature type="chain" id="PRO_5012345885" description="Conjugal transfer protein TrbH" evidence="1">
    <location>
        <begin position="20"/>
        <end position="158"/>
    </location>
</feature>
<evidence type="ECO:0000313" key="3">
    <source>
        <dbReference type="Proteomes" id="UP000191110"/>
    </source>
</evidence>
<proteinExistence type="predicted"/>